<comment type="caution">
    <text evidence="2">The sequence shown here is derived from an EMBL/GenBank/DDBJ whole genome shotgun (WGS) entry which is preliminary data.</text>
</comment>
<dbReference type="NCBIfam" id="NF038133">
    <property type="entry name" value="choice_anch_L"/>
    <property type="match status" value="1"/>
</dbReference>
<dbReference type="Gene3D" id="2.60.40.10">
    <property type="entry name" value="Immunoglobulins"/>
    <property type="match status" value="1"/>
</dbReference>
<dbReference type="EMBL" id="SHKN01000002">
    <property type="protein sequence ID" value="RZT93138.1"/>
    <property type="molecule type" value="Genomic_DNA"/>
</dbReference>
<dbReference type="PROSITE" id="PS50835">
    <property type="entry name" value="IG_LIKE"/>
    <property type="match status" value="1"/>
</dbReference>
<dbReference type="InterPro" id="IPR049804">
    <property type="entry name" value="Choice_anch_L"/>
</dbReference>
<dbReference type="AlphaFoldDB" id="A0A4Q7VDY7"/>
<evidence type="ECO:0000313" key="3">
    <source>
        <dbReference type="Proteomes" id="UP000293562"/>
    </source>
</evidence>
<name>A0A4Q7VDY7_9BACT</name>
<accession>A0A4Q7VDY7</accession>
<protein>
    <recommendedName>
        <fullName evidence="1">Ig-like domain-containing protein</fullName>
    </recommendedName>
</protein>
<dbReference type="InterPro" id="IPR013783">
    <property type="entry name" value="Ig-like_fold"/>
</dbReference>
<evidence type="ECO:0000259" key="1">
    <source>
        <dbReference type="PROSITE" id="PS50835"/>
    </source>
</evidence>
<proteinExistence type="predicted"/>
<reference evidence="2 3" key="1">
    <citation type="submission" date="2019-02" db="EMBL/GenBank/DDBJ databases">
        <title>Genomic Encyclopedia of Type Strains, Phase IV (KMG-IV): sequencing the most valuable type-strain genomes for metagenomic binning, comparative biology and taxonomic classification.</title>
        <authorList>
            <person name="Goeker M."/>
        </authorList>
    </citation>
    <scope>NUCLEOTIDE SEQUENCE [LARGE SCALE GENOMIC DNA]</scope>
    <source>
        <strain evidence="2 3">DSM 28825</strain>
    </source>
</reference>
<gene>
    <name evidence="2" type="ORF">EV201_2290</name>
</gene>
<dbReference type="SUPFAM" id="SSF141072">
    <property type="entry name" value="CalX-like"/>
    <property type="match status" value="2"/>
</dbReference>
<sequence>MFFFLTFVFIDVSGQSVIWSEDFSSYSGWTGIDGGVWPYYTNRNLGDYPAGVSKWSLDVSGCTLSDDNDFVQLLGDAKLNFQDVDGNAYWYTEAIPISNYTEVGISIDLAESGNLENQDLIVCHYRIDGGAWVRFSRKNNDFGTAKAIQTGLLGNTLEIRVRVVNNEGGEIHSIDNVIVSGKLKNTVILSSSSSSISEGGGSTTITATIASVQLVDVLINLGFSGSASGSDYSISNSQIIIPAGSLTASVTLSTVNDTDIEGDENLTVDISSVVNGVESGTQQVNIIIVDDDIPSTDPIQVDNKSPESGYTADLLVDNVLITGCLTADNIIFAGNEELGLGYFDAGSSDFPLKSGIIISTGEVEKAEGPNDGSNASENIGGVSGDYDVNLLTGNNAFDAQILEFDFVPAGDKLEFRYVFASEEYPEYACGNYNDVFGFIISGPGINGPYSNNGENIAIIPGTTDQEVSIKNINNGWCGNSTYYVDETGGFATRFDGRTTVLTAKADVQACETYHIRLIISDVADASYNSAVFLEAESFKTNEVVIKNGIGGSDDLEVMYEGCDNSFLKFTREDNLDQDFTFNITISGTAENGIDFVQTNASGDELGAFPNQITIPANETEVTYYYKAISDALIEGDEYFRLSFLKSCPCSSTPEYYTKDITIIDVPEIEATVPSNVQCMFGTPVATLTVEMKNLLDPANYEYNLDGGAYQNDNVFTINNPVVGSSHIVRVQDKFSCNPATDFTVIIPPVVPIESNAGPDKNICEGETVQLSGSGGIFYQWSCSPASGLAYLNNANVSNPTVDENIPFGVYTYTLTVKESASASAFCISTDEMILTVKENAHFTIGADKTEYCSGEQIQLSASVLNASQGDFYSWIPSTDVDTPNSANTTVTYSETSQSLKDFSLKVTKSNGCNHTENINGILIYPTPIVSLNASSIICTEGNSGQLNIDVTGGTPFGSSPFYTYSWAHDGTLTQPSATGLNAGNYSVTVSDSKSCSTTKNFDMNQTPKPIGIFFE</sequence>
<evidence type="ECO:0000313" key="2">
    <source>
        <dbReference type="EMBL" id="RZT93138.1"/>
    </source>
</evidence>
<dbReference type="InterPro" id="IPR007110">
    <property type="entry name" value="Ig-like_dom"/>
</dbReference>
<feature type="domain" description="Ig-like" evidence="1">
    <location>
        <begin position="927"/>
        <end position="1011"/>
    </location>
</feature>
<keyword evidence="3" id="KW-1185">Reference proteome</keyword>
<dbReference type="InterPro" id="IPR038081">
    <property type="entry name" value="CalX-like_sf"/>
</dbReference>
<organism evidence="2 3">
    <name type="scientific">Ancylomarina subtilis</name>
    <dbReference type="NCBI Taxonomy" id="1639035"/>
    <lineage>
        <taxon>Bacteria</taxon>
        <taxon>Pseudomonadati</taxon>
        <taxon>Bacteroidota</taxon>
        <taxon>Bacteroidia</taxon>
        <taxon>Marinilabiliales</taxon>
        <taxon>Marinifilaceae</taxon>
        <taxon>Ancylomarina</taxon>
    </lineage>
</organism>
<dbReference type="Gene3D" id="2.60.40.2030">
    <property type="match status" value="2"/>
</dbReference>
<dbReference type="Proteomes" id="UP000293562">
    <property type="component" value="Unassembled WGS sequence"/>
</dbReference>